<feature type="domain" description="AtuA-like ferredoxin-fold" evidence="1">
    <location>
        <begin position="2"/>
        <end position="100"/>
    </location>
</feature>
<dbReference type="InterPro" id="IPR056362">
    <property type="entry name" value="AtuA-like_ferredoxin_dom"/>
</dbReference>
<evidence type="ECO:0000313" key="3">
    <source>
        <dbReference type="Proteomes" id="UP001527866"/>
    </source>
</evidence>
<protein>
    <recommendedName>
        <fullName evidence="1">AtuA-like ferredoxin-fold domain-containing protein</fullName>
    </recommendedName>
</protein>
<organism evidence="2 3">
    <name type="scientific">Nocardiopsis endophytica</name>
    <dbReference type="NCBI Taxonomy" id="3018445"/>
    <lineage>
        <taxon>Bacteria</taxon>
        <taxon>Bacillati</taxon>
        <taxon>Actinomycetota</taxon>
        <taxon>Actinomycetes</taxon>
        <taxon>Streptosporangiales</taxon>
        <taxon>Nocardiopsidaceae</taxon>
        <taxon>Nocardiopsis</taxon>
    </lineage>
</organism>
<sequence length="104" mass="11252">MVRLYEVAHSRAGDKGNVTTLSLIPYDPALYPVLCEAVTPEEVGRHLGDRVVGEVVRHRMDGVGALLFVCPRAPGDTVTESLRLDAHGKSMSSALLEMEVPLDP</sequence>
<reference evidence="2 3" key="1">
    <citation type="submission" date="2023-01" db="EMBL/GenBank/DDBJ databases">
        <title>Draft genome sequence of Nocardiopsis sp. RSe5-2 isolated from halophytes.</title>
        <authorList>
            <person name="Duangmal K."/>
            <person name="Chantavorakit T."/>
        </authorList>
    </citation>
    <scope>NUCLEOTIDE SEQUENCE [LARGE SCALE GENOMIC DNA]</scope>
    <source>
        <strain evidence="2 3">RSe5-2</strain>
    </source>
</reference>
<dbReference type="EMBL" id="JAQFWQ010000022">
    <property type="protein sequence ID" value="MDA2810995.1"/>
    <property type="molecule type" value="Genomic_DNA"/>
</dbReference>
<dbReference type="Proteomes" id="UP001527866">
    <property type="component" value="Unassembled WGS sequence"/>
</dbReference>
<evidence type="ECO:0000313" key="2">
    <source>
        <dbReference type="EMBL" id="MDA2810995.1"/>
    </source>
</evidence>
<gene>
    <name evidence="2" type="ORF">O4J56_10140</name>
</gene>
<accession>A0ABT4U3H6</accession>
<keyword evidence="3" id="KW-1185">Reference proteome</keyword>
<comment type="caution">
    <text evidence="2">The sequence shown here is derived from an EMBL/GenBank/DDBJ whole genome shotgun (WGS) entry which is preliminary data.</text>
</comment>
<dbReference type="RefSeq" id="WP_270685432.1">
    <property type="nucleotide sequence ID" value="NZ_JAQFWQ010000022.1"/>
</dbReference>
<name>A0ABT4U3H6_9ACTN</name>
<proteinExistence type="predicted"/>
<evidence type="ECO:0000259" key="1">
    <source>
        <dbReference type="Pfam" id="PF23544"/>
    </source>
</evidence>
<dbReference type="Pfam" id="PF23544">
    <property type="entry name" value="AtuA_ferredoxin"/>
    <property type="match status" value="1"/>
</dbReference>